<feature type="region of interest" description="Disordered" evidence="1">
    <location>
        <begin position="22"/>
        <end position="51"/>
    </location>
</feature>
<evidence type="ECO:0000256" key="1">
    <source>
        <dbReference type="SAM" id="MobiDB-lite"/>
    </source>
</evidence>
<organism evidence="2">
    <name type="scientific">Anguilla anguilla</name>
    <name type="common">European freshwater eel</name>
    <name type="synonym">Muraena anguilla</name>
    <dbReference type="NCBI Taxonomy" id="7936"/>
    <lineage>
        <taxon>Eukaryota</taxon>
        <taxon>Metazoa</taxon>
        <taxon>Chordata</taxon>
        <taxon>Craniata</taxon>
        <taxon>Vertebrata</taxon>
        <taxon>Euteleostomi</taxon>
        <taxon>Actinopterygii</taxon>
        <taxon>Neopterygii</taxon>
        <taxon>Teleostei</taxon>
        <taxon>Anguilliformes</taxon>
        <taxon>Anguillidae</taxon>
        <taxon>Anguilla</taxon>
    </lineage>
</organism>
<reference evidence="2" key="2">
    <citation type="journal article" date="2015" name="Fish Shellfish Immunol.">
        <title>Early steps in the European eel (Anguilla anguilla)-Vibrio vulnificus interaction in the gills: Role of the RtxA13 toxin.</title>
        <authorList>
            <person name="Callol A."/>
            <person name="Pajuelo D."/>
            <person name="Ebbesson L."/>
            <person name="Teles M."/>
            <person name="MacKenzie S."/>
            <person name="Amaro C."/>
        </authorList>
    </citation>
    <scope>NUCLEOTIDE SEQUENCE</scope>
</reference>
<accession>A0A0E9S7J1</accession>
<protein>
    <submittedName>
        <fullName evidence="2">Uncharacterized protein</fullName>
    </submittedName>
</protein>
<dbReference type="AlphaFoldDB" id="A0A0E9S7J1"/>
<reference evidence="2" key="1">
    <citation type="submission" date="2014-11" db="EMBL/GenBank/DDBJ databases">
        <authorList>
            <person name="Amaro Gonzalez C."/>
        </authorList>
    </citation>
    <scope>NUCLEOTIDE SEQUENCE</scope>
</reference>
<dbReference type="EMBL" id="GBXM01071390">
    <property type="protein sequence ID" value="JAH37187.1"/>
    <property type="molecule type" value="Transcribed_RNA"/>
</dbReference>
<name>A0A0E9S7J1_ANGAN</name>
<sequence length="51" mass="5699">MSQPSSTALCAKRFPTEQFCKTNESRVPPGQRATTLRRGQAASDINWTLME</sequence>
<proteinExistence type="predicted"/>
<evidence type="ECO:0000313" key="2">
    <source>
        <dbReference type="EMBL" id="JAH37187.1"/>
    </source>
</evidence>